<feature type="region of interest" description="Disordered" evidence="2">
    <location>
        <begin position="953"/>
        <end position="1004"/>
    </location>
</feature>
<dbReference type="GO" id="GO:0002031">
    <property type="term" value="P:G protein-coupled receptor internalization"/>
    <property type="evidence" value="ECO:0007669"/>
    <property type="project" value="TreeGrafter"/>
</dbReference>
<dbReference type="InterPro" id="IPR014752">
    <property type="entry name" value="Arrestin-like_C"/>
</dbReference>
<accession>A0A397J0Y6</accession>
<reference evidence="4 5" key="1">
    <citation type="submission" date="2018-08" db="EMBL/GenBank/DDBJ databases">
        <title>Genome and evolution of the arbuscular mycorrhizal fungus Diversispora epigaea (formerly Glomus versiforme) and its bacterial endosymbionts.</title>
        <authorList>
            <person name="Sun X."/>
            <person name="Fei Z."/>
            <person name="Harrison M."/>
        </authorList>
    </citation>
    <scope>NUCLEOTIDE SEQUENCE [LARGE SCALE GENOMIC DNA]</scope>
    <source>
        <strain evidence="4 5">IT104</strain>
    </source>
</reference>
<evidence type="ECO:0000313" key="4">
    <source>
        <dbReference type="EMBL" id="RHZ80562.1"/>
    </source>
</evidence>
<dbReference type="InterPro" id="IPR011021">
    <property type="entry name" value="Arrestin-like_N"/>
</dbReference>
<dbReference type="STRING" id="1348612.A0A397J0Y6"/>
<dbReference type="InterPro" id="IPR011022">
    <property type="entry name" value="Arrestin_C-like"/>
</dbReference>
<dbReference type="GO" id="GO:0005737">
    <property type="term" value="C:cytoplasm"/>
    <property type="evidence" value="ECO:0007669"/>
    <property type="project" value="TreeGrafter"/>
</dbReference>
<feature type="compositionally biased region" description="Low complexity" evidence="2">
    <location>
        <begin position="673"/>
        <end position="686"/>
    </location>
</feature>
<gene>
    <name evidence="4" type="ORF">Glove_134g84</name>
</gene>
<feature type="compositionally biased region" description="Low complexity" evidence="2">
    <location>
        <begin position="1054"/>
        <end position="1090"/>
    </location>
</feature>
<feature type="compositionally biased region" description="Low complexity" evidence="2">
    <location>
        <begin position="794"/>
        <end position="808"/>
    </location>
</feature>
<feature type="compositionally biased region" description="Polar residues" evidence="2">
    <location>
        <begin position="715"/>
        <end position="726"/>
    </location>
</feature>
<dbReference type="Pfam" id="PF00339">
    <property type="entry name" value="Arrestin_N"/>
    <property type="match status" value="1"/>
</dbReference>
<evidence type="ECO:0000256" key="2">
    <source>
        <dbReference type="SAM" id="MobiDB-lite"/>
    </source>
</evidence>
<proteinExistence type="inferred from homology"/>
<feature type="compositionally biased region" description="Polar residues" evidence="2">
    <location>
        <begin position="687"/>
        <end position="703"/>
    </location>
</feature>
<dbReference type="OrthoDB" id="298939at2759"/>
<feature type="compositionally biased region" description="Low complexity" evidence="2">
    <location>
        <begin position="1136"/>
        <end position="1148"/>
    </location>
</feature>
<dbReference type="SUPFAM" id="SSF81296">
    <property type="entry name" value="E set domains"/>
    <property type="match status" value="1"/>
</dbReference>
<dbReference type="PANTHER" id="PTHR11792">
    <property type="entry name" value="ARRESTIN"/>
    <property type="match status" value="1"/>
</dbReference>
<keyword evidence="5" id="KW-1185">Reference proteome</keyword>
<protein>
    <recommendedName>
        <fullName evidence="3">Arrestin C-terminal-like domain-containing protein</fullName>
    </recommendedName>
</protein>
<dbReference type="EMBL" id="PQFF01000125">
    <property type="protein sequence ID" value="RHZ80562.1"/>
    <property type="molecule type" value="Genomic_DNA"/>
</dbReference>
<feature type="compositionally biased region" description="Polar residues" evidence="2">
    <location>
        <begin position="1157"/>
        <end position="1171"/>
    </location>
</feature>
<comment type="caution">
    <text evidence="4">The sequence shown here is derived from an EMBL/GenBank/DDBJ whole genome shotgun (WGS) entry which is preliminary data.</text>
</comment>
<feature type="region of interest" description="Disordered" evidence="2">
    <location>
        <begin position="622"/>
        <end position="650"/>
    </location>
</feature>
<organism evidence="4 5">
    <name type="scientific">Diversispora epigaea</name>
    <dbReference type="NCBI Taxonomy" id="1348612"/>
    <lineage>
        <taxon>Eukaryota</taxon>
        <taxon>Fungi</taxon>
        <taxon>Fungi incertae sedis</taxon>
        <taxon>Mucoromycota</taxon>
        <taxon>Glomeromycotina</taxon>
        <taxon>Glomeromycetes</taxon>
        <taxon>Diversisporales</taxon>
        <taxon>Diversisporaceae</taxon>
        <taxon>Diversispora</taxon>
    </lineage>
</organism>
<evidence type="ECO:0000256" key="1">
    <source>
        <dbReference type="ARBA" id="ARBA00005298"/>
    </source>
</evidence>
<feature type="region of interest" description="Disordered" evidence="2">
    <location>
        <begin position="1114"/>
        <end position="1211"/>
    </location>
</feature>
<feature type="region of interest" description="Disordered" evidence="2">
    <location>
        <begin position="671"/>
        <end position="810"/>
    </location>
</feature>
<feature type="region of interest" description="Disordered" evidence="2">
    <location>
        <begin position="472"/>
        <end position="498"/>
    </location>
</feature>
<dbReference type="SMART" id="SM01017">
    <property type="entry name" value="Arrestin_C"/>
    <property type="match status" value="1"/>
</dbReference>
<feature type="compositionally biased region" description="Basic and acidic residues" evidence="2">
    <location>
        <begin position="1335"/>
        <end position="1352"/>
    </location>
</feature>
<dbReference type="PANTHER" id="PTHR11792:SF17">
    <property type="entry name" value="KURTZ ARRESTIN"/>
    <property type="match status" value="1"/>
</dbReference>
<feature type="compositionally biased region" description="Pro residues" evidence="2">
    <location>
        <begin position="1044"/>
        <end position="1053"/>
    </location>
</feature>
<feature type="compositionally biased region" description="Basic and acidic residues" evidence="2">
    <location>
        <begin position="1185"/>
        <end position="1196"/>
    </location>
</feature>
<feature type="region of interest" description="Disordered" evidence="2">
    <location>
        <begin position="1037"/>
        <end position="1095"/>
    </location>
</feature>
<evidence type="ECO:0000313" key="5">
    <source>
        <dbReference type="Proteomes" id="UP000266861"/>
    </source>
</evidence>
<feature type="compositionally biased region" description="Acidic residues" evidence="2">
    <location>
        <begin position="748"/>
        <end position="757"/>
    </location>
</feature>
<dbReference type="Gene3D" id="2.60.40.640">
    <property type="match status" value="2"/>
</dbReference>
<dbReference type="GO" id="GO:0001664">
    <property type="term" value="F:G protein-coupled receptor binding"/>
    <property type="evidence" value="ECO:0007669"/>
    <property type="project" value="TreeGrafter"/>
</dbReference>
<dbReference type="Pfam" id="PF02752">
    <property type="entry name" value="Arrestin_C"/>
    <property type="match status" value="1"/>
</dbReference>
<dbReference type="InterPro" id="IPR000698">
    <property type="entry name" value="Arrestin"/>
</dbReference>
<evidence type="ECO:0000259" key="3">
    <source>
        <dbReference type="SMART" id="SM01017"/>
    </source>
</evidence>
<feature type="compositionally biased region" description="Polar residues" evidence="2">
    <location>
        <begin position="953"/>
        <end position="972"/>
    </location>
</feature>
<dbReference type="InterPro" id="IPR014756">
    <property type="entry name" value="Ig_E-set"/>
</dbReference>
<feature type="compositionally biased region" description="Polar residues" evidence="2">
    <location>
        <begin position="734"/>
        <end position="744"/>
    </location>
</feature>
<feature type="domain" description="Arrestin C-terminal-like" evidence="3">
    <location>
        <begin position="280"/>
        <end position="418"/>
    </location>
</feature>
<name>A0A397J0Y6_9GLOM</name>
<dbReference type="Proteomes" id="UP000266861">
    <property type="component" value="Unassembled WGS sequence"/>
</dbReference>
<comment type="similarity">
    <text evidence="1">Belongs to the arrestin family.</text>
</comment>
<feature type="region of interest" description="Disordered" evidence="2">
    <location>
        <begin position="1227"/>
        <end position="1247"/>
    </location>
</feature>
<dbReference type="GO" id="GO:0007165">
    <property type="term" value="P:signal transduction"/>
    <property type="evidence" value="ECO:0007669"/>
    <property type="project" value="InterPro"/>
</dbReference>
<sequence length="1380" mass="152127">MSVISGTPDNYKFQLGSSPSSIASYQSEHHYNNDSSSSYLQTTTTFHHHNNHNNNSPEIYETQSILSGGDQTIMTTFTNATNATNATILPPDQANINFKPTTTAVSKVHKLKLHVLLDSTIYTAGGILTGRLVLTSATSKSLKLGEISCELTAYEELNTREYTASQSFLSSRLVFQSSNLPPSNAVHGPPLNGYWTAKKGKTTFPFAFKIPIDAPSSMEYGSNASLRYIVTGVIQFMNNGKQDTIFKSKGAFVVEAWDRDNSIYRQPIDAVNMKQLWMGGSGAVLLEATLIETLFQSGGNVSIKVRVKNDTKRRVQGIKVAITKKLLILANKIKKEVDQVKIVGETVSEEWFKNKDFLFDCGEDRSTTVHIHVPKNIRTIRNTALFEVICHVVVSLYLGPLTKDLTVVLPVYIAHSASLQPAPVADADLNHFPNHYNMMDENVDFFIEDVRKDDNEILEYIASPVNIPSKKGNRSLPWSNEEEGYHRGRHSPPKNSFGSSLFGSASPKKFGSFAQSLLGKPKQMSPSSPSKLIAKSPPLAPASPYAYIPAIERVRYLSFTTQEQTAIQKRPFTPTRSALSNGINNNVISERNGLGSLAESEYGYNVSPPKPLKMVQKWLDNQNDDSPPEVPNPIIDPIDKTNQPTKPSSQWSHINHVQEVITKSPSNKITSTIDQSQQISVPIPIQNNSNFSDKTFQRNNSIVSSPPGPSGITLLMNNKSPKSSVLDTFEDKSLINSTKPSNDYVSKEEEDDDEEGDDKSIVIINEDNIPKSNYLQLPKDEQVRSRTPPPPPLTSNTSSDTTTNSTETAIGGVGVNLSTLLKWGGSWIGYSNSPEYNKNNNQENEKNDNNLDSNEIIATDETIVDGKQRKELPPPPGYATESVKARAIKVEDIVRNGQTGEIESEILNNEGLIVRKTRKILPPPPEDATDTKKARAIKVDEYKNIQDVFNVDGSSENTSQITNNQNEQNVLSTEVRPQRNLPPIPKKLPSLQNIKNKEPNESEIVPPPIIESEIVPPSTIESEINLSSTLVNDTTKIRSLSSSPPVPPKPPKPSYLSASPPSQSSSHQQSKNISSSPPKSSPKSAKPSKPVTTNQNFTKASIFAALGQRKLPISKVSNVISIPNKKSSPPPKPIKIKQSSPIKQSPPIKQLPPTKHSPPTKNSPPIKQSGFNVPRKPISQNNILKEPDVNIGKGKESTNGIKNVDSEEINEQSKNIDNHILGENIIPSESKISPSPKKSSTLLTITSSDPIPTANLTRKKTFRQHKLEPMLPTLSQTTLTKPNNENTISEEEEDYINTETSKFSSSPMSQYSKITSKPTTYVNNTIAKPSKKNKKFEGNEKDENKNKNKIDIIIEPPKQVLSPRLQEYISKYNKATTGGM</sequence>
<feature type="region of interest" description="Disordered" evidence="2">
    <location>
        <begin position="1322"/>
        <end position="1355"/>
    </location>
</feature>
<feature type="compositionally biased region" description="Polar residues" evidence="2">
    <location>
        <begin position="640"/>
        <end position="650"/>
    </location>
</feature>